<evidence type="ECO:0000256" key="1">
    <source>
        <dbReference type="SAM" id="MobiDB-lite"/>
    </source>
</evidence>
<sequence length="394" mass="42982">MSADGGTPSMSSQQPNMSAILSPHAPNSGNIITFCIPGFSQALNVKFPDYRLAVCAKCKKNYKTRELCRVRNCHNEPPWTTCFICVTLDASCTDDEGKIKQTCQFGIKLAPWQPYCLKEGCQWDSKGKTPVCAVCKKTNRTRNFCRERHLHRHLPWCTVYVTLTALDGSNGADGAASGMYNTTTTPASVVEMSANASTQAAALAVNIKHPSEGFLQAGQDPSDDINEVVDEDSSRSFLCMVNSAGCSIKWLDYEVLDESNMQVMNPSPMAANGAAFGMNMGDAQSAAGPWMQMYPQFYGGAQAQDAESAATQQQQWMAYQQWMMMMQAQAAQYQQSQQQGQEQAVAGVADSENVNGAGGVKEEEDDVNHHGEGEDAEDNGDQPDAKRQRVDEEV</sequence>
<feature type="region of interest" description="Disordered" evidence="1">
    <location>
        <begin position="343"/>
        <end position="394"/>
    </location>
</feature>
<reference evidence="2" key="1">
    <citation type="submission" date="2021-01" db="EMBL/GenBank/DDBJ databases">
        <authorList>
            <person name="Corre E."/>
            <person name="Pelletier E."/>
            <person name="Niang G."/>
            <person name="Scheremetjew M."/>
            <person name="Finn R."/>
            <person name="Kale V."/>
            <person name="Holt S."/>
            <person name="Cochrane G."/>
            <person name="Meng A."/>
            <person name="Brown T."/>
            <person name="Cohen L."/>
        </authorList>
    </citation>
    <scope>NUCLEOTIDE SEQUENCE</scope>
    <source>
        <strain evidence="2">B650</strain>
    </source>
</reference>
<name>A0A7S2KFC0_9STRA</name>
<accession>A0A7S2KFC0</accession>
<feature type="compositionally biased region" description="Basic and acidic residues" evidence="1">
    <location>
        <begin position="383"/>
        <end position="394"/>
    </location>
</feature>
<dbReference type="AlphaFoldDB" id="A0A7S2KFC0"/>
<evidence type="ECO:0000313" key="2">
    <source>
        <dbReference type="EMBL" id="CAD9575215.1"/>
    </source>
</evidence>
<dbReference type="EMBL" id="HBGY01013582">
    <property type="protein sequence ID" value="CAD9575215.1"/>
    <property type="molecule type" value="Transcribed_RNA"/>
</dbReference>
<organism evidence="2">
    <name type="scientific">Leptocylindrus danicus</name>
    <dbReference type="NCBI Taxonomy" id="163516"/>
    <lineage>
        <taxon>Eukaryota</taxon>
        <taxon>Sar</taxon>
        <taxon>Stramenopiles</taxon>
        <taxon>Ochrophyta</taxon>
        <taxon>Bacillariophyta</taxon>
        <taxon>Coscinodiscophyceae</taxon>
        <taxon>Chaetocerotophycidae</taxon>
        <taxon>Leptocylindrales</taxon>
        <taxon>Leptocylindraceae</taxon>
        <taxon>Leptocylindrus</taxon>
    </lineage>
</organism>
<protein>
    <submittedName>
        <fullName evidence="2">Uncharacterized protein</fullName>
    </submittedName>
</protein>
<proteinExistence type="predicted"/>
<gene>
    <name evidence="2" type="ORF">LDAN0321_LOCUS8759</name>
</gene>